<dbReference type="InterPro" id="IPR013154">
    <property type="entry name" value="ADH-like_N"/>
</dbReference>
<dbReference type="GeneID" id="63682085"/>
<protein>
    <submittedName>
        <fullName evidence="7">NADP-dependent alcohol dehydrogenase</fullName>
    </submittedName>
</protein>
<feature type="domain" description="Enoyl reductase (ER)" evidence="6">
    <location>
        <begin position="11"/>
        <end position="340"/>
    </location>
</feature>
<dbReference type="SMART" id="SM00829">
    <property type="entry name" value="PKS_ER"/>
    <property type="match status" value="1"/>
</dbReference>
<dbReference type="SUPFAM" id="SSF50129">
    <property type="entry name" value="GroES-like"/>
    <property type="match status" value="1"/>
</dbReference>
<proteinExistence type="inferred from homology"/>
<dbReference type="InterPro" id="IPR047109">
    <property type="entry name" value="CAD-like"/>
</dbReference>
<evidence type="ECO:0000256" key="5">
    <source>
        <dbReference type="RuleBase" id="RU361277"/>
    </source>
</evidence>
<dbReference type="InterPro" id="IPR020843">
    <property type="entry name" value="ER"/>
</dbReference>
<dbReference type="Proteomes" id="UP000031575">
    <property type="component" value="Unassembled WGS sequence"/>
</dbReference>
<evidence type="ECO:0000256" key="3">
    <source>
        <dbReference type="ARBA" id="ARBA00022833"/>
    </source>
</evidence>
<keyword evidence="2 5" id="KW-0479">Metal-binding</keyword>
<dbReference type="InterPro" id="IPR013149">
    <property type="entry name" value="ADH-like_C"/>
</dbReference>
<sequence>MDGETRTYLAGSPSGALQRRTARIALGALEVLVRITHSGVCGTDAHDRTASCGLGHEGVGVVHRVGSEVTAVQVGQRVGLTFQTHACGSCAECIAGYRQYCHKSVGQKYGAEEHGTFCDYAVRHQDFVNPIPDGLPSHYAAPLVCAGITVYEALRAADVTARDRVGVVGLGGLGHCAVLYARAMGCAVSVFSASDTKRADALAMGASAFHVLDTTTTADAAATPPPLALDVSSKVDVLLLCGGAVTDFGVLLPLLARRARVVPVVIQTKDITVPYMPFILPGMKIIFSLGATRQNEQDALKFAARHNIQPWIQEYPMSEEGLTEAFAALADGTMRYRAVLSKELGNAFSA</sequence>
<dbReference type="GO" id="GO:0016616">
    <property type="term" value="F:oxidoreductase activity, acting on the CH-OH group of donors, NAD or NADP as acceptor"/>
    <property type="evidence" value="ECO:0007669"/>
    <property type="project" value="InterPro"/>
</dbReference>
<dbReference type="AlphaFoldDB" id="A0A0C2IST7"/>
<keyword evidence="8" id="KW-1185">Reference proteome</keyword>
<dbReference type="Gene3D" id="3.40.50.720">
    <property type="entry name" value="NAD(P)-binding Rossmann-like Domain"/>
    <property type="match status" value="1"/>
</dbReference>
<comment type="caution">
    <text evidence="7">The sequence shown here is derived from an EMBL/GenBank/DDBJ whole genome shotgun (WGS) entry which is preliminary data.</text>
</comment>
<dbReference type="OrthoDB" id="1879366at2759"/>
<dbReference type="GO" id="GO:0008270">
    <property type="term" value="F:zinc ion binding"/>
    <property type="evidence" value="ECO:0007669"/>
    <property type="project" value="InterPro"/>
</dbReference>
<reference evidence="7 8" key="1">
    <citation type="journal article" date="2014" name="BMC Genomics">
        <title>Comparative genomics of the major fungal agents of human and animal Sporotrichosis: Sporothrix schenckii and Sporothrix brasiliensis.</title>
        <authorList>
            <person name="Teixeira M.M."/>
            <person name="de Almeida L.G."/>
            <person name="Kubitschek-Barreira P."/>
            <person name="Alves F.L."/>
            <person name="Kioshima E.S."/>
            <person name="Abadio A.K."/>
            <person name="Fernandes L."/>
            <person name="Derengowski L.S."/>
            <person name="Ferreira K.S."/>
            <person name="Souza R.C."/>
            <person name="Ruiz J.C."/>
            <person name="de Andrade N.C."/>
            <person name="Paes H.C."/>
            <person name="Nicola A.M."/>
            <person name="Albuquerque P."/>
            <person name="Gerber A.L."/>
            <person name="Martins V.P."/>
            <person name="Peconick L.D."/>
            <person name="Neto A.V."/>
            <person name="Chaucanez C.B."/>
            <person name="Silva P.A."/>
            <person name="Cunha O.L."/>
            <person name="de Oliveira F.F."/>
            <person name="dos Santos T.C."/>
            <person name="Barros A.L."/>
            <person name="Soares M.A."/>
            <person name="de Oliveira L.M."/>
            <person name="Marini M.M."/>
            <person name="Villalobos-Duno H."/>
            <person name="Cunha M.M."/>
            <person name="de Hoog S."/>
            <person name="da Silveira J.F."/>
            <person name="Henrissat B."/>
            <person name="Nino-Vega G.A."/>
            <person name="Cisalpino P.S."/>
            <person name="Mora-Montes H.M."/>
            <person name="Almeida S.R."/>
            <person name="Stajich J.E."/>
            <person name="Lopes-Bezerra L.M."/>
            <person name="Vasconcelos A.T."/>
            <person name="Felipe M.S."/>
        </authorList>
    </citation>
    <scope>NUCLEOTIDE SEQUENCE [LARGE SCALE GENOMIC DNA]</scope>
    <source>
        <strain evidence="7 8">5110</strain>
    </source>
</reference>
<dbReference type="EMBL" id="AWTV01000008">
    <property type="protein sequence ID" value="KIH89915.1"/>
    <property type="molecule type" value="Genomic_DNA"/>
</dbReference>
<dbReference type="InterPro" id="IPR011032">
    <property type="entry name" value="GroES-like_sf"/>
</dbReference>
<dbReference type="InterPro" id="IPR029752">
    <property type="entry name" value="D-isomer_DH_CS1"/>
</dbReference>
<dbReference type="HOGENOM" id="CLU_026673_20_2_1"/>
<dbReference type="SUPFAM" id="SSF51735">
    <property type="entry name" value="NAD(P)-binding Rossmann-fold domains"/>
    <property type="match status" value="1"/>
</dbReference>
<evidence type="ECO:0000313" key="7">
    <source>
        <dbReference type="EMBL" id="KIH89915.1"/>
    </source>
</evidence>
<dbReference type="PROSITE" id="PS00065">
    <property type="entry name" value="D_2_HYDROXYACID_DH_1"/>
    <property type="match status" value="1"/>
</dbReference>
<comment type="cofactor">
    <cofactor evidence="1 5">
        <name>Zn(2+)</name>
        <dbReference type="ChEBI" id="CHEBI:29105"/>
    </cofactor>
</comment>
<dbReference type="FunFam" id="3.40.50.720:FF:000022">
    <property type="entry name" value="Cinnamyl alcohol dehydrogenase"/>
    <property type="match status" value="1"/>
</dbReference>
<dbReference type="Pfam" id="PF08240">
    <property type="entry name" value="ADH_N"/>
    <property type="match status" value="1"/>
</dbReference>
<evidence type="ECO:0000256" key="2">
    <source>
        <dbReference type="ARBA" id="ARBA00022723"/>
    </source>
</evidence>
<gene>
    <name evidence="7" type="ORF">SPBR_09038</name>
</gene>
<dbReference type="VEuPathDB" id="FungiDB:SPBR_09038"/>
<comment type="similarity">
    <text evidence="5">Belongs to the zinc-containing alcohol dehydrogenase family.</text>
</comment>
<dbReference type="Gene3D" id="3.90.180.10">
    <property type="entry name" value="Medium-chain alcohol dehydrogenases, catalytic domain"/>
    <property type="match status" value="1"/>
</dbReference>
<evidence type="ECO:0000256" key="4">
    <source>
        <dbReference type="ARBA" id="ARBA00023002"/>
    </source>
</evidence>
<dbReference type="RefSeq" id="XP_040617925.1">
    <property type="nucleotide sequence ID" value="XM_040767164.1"/>
</dbReference>
<keyword evidence="4" id="KW-0560">Oxidoreductase</keyword>
<name>A0A0C2IST7_9PEZI</name>
<dbReference type="InterPro" id="IPR002328">
    <property type="entry name" value="ADH_Zn_CS"/>
</dbReference>
<evidence type="ECO:0000313" key="8">
    <source>
        <dbReference type="Proteomes" id="UP000031575"/>
    </source>
</evidence>
<dbReference type="PROSITE" id="PS00059">
    <property type="entry name" value="ADH_ZINC"/>
    <property type="match status" value="1"/>
</dbReference>
<keyword evidence="3 5" id="KW-0862">Zinc</keyword>
<dbReference type="Pfam" id="PF00107">
    <property type="entry name" value="ADH_zinc_N"/>
    <property type="match status" value="1"/>
</dbReference>
<evidence type="ECO:0000256" key="1">
    <source>
        <dbReference type="ARBA" id="ARBA00001947"/>
    </source>
</evidence>
<accession>A0A0C2IST7</accession>
<organism evidence="7 8">
    <name type="scientific">Sporothrix brasiliensis 5110</name>
    <dbReference type="NCBI Taxonomy" id="1398154"/>
    <lineage>
        <taxon>Eukaryota</taxon>
        <taxon>Fungi</taxon>
        <taxon>Dikarya</taxon>
        <taxon>Ascomycota</taxon>
        <taxon>Pezizomycotina</taxon>
        <taxon>Sordariomycetes</taxon>
        <taxon>Sordariomycetidae</taxon>
        <taxon>Ophiostomatales</taxon>
        <taxon>Ophiostomataceae</taxon>
        <taxon>Sporothrix</taxon>
    </lineage>
</organism>
<evidence type="ECO:0000259" key="6">
    <source>
        <dbReference type="SMART" id="SM00829"/>
    </source>
</evidence>
<dbReference type="PANTHER" id="PTHR42683">
    <property type="entry name" value="ALDEHYDE REDUCTASE"/>
    <property type="match status" value="1"/>
</dbReference>
<dbReference type="InterPro" id="IPR036291">
    <property type="entry name" value="NAD(P)-bd_dom_sf"/>
</dbReference>